<dbReference type="InterPro" id="IPR036390">
    <property type="entry name" value="WH_DNA-bd_sf"/>
</dbReference>
<dbReference type="AlphaFoldDB" id="A0A6U5FVJ6"/>
<dbReference type="GO" id="GO:0043565">
    <property type="term" value="F:sequence-specific DNA binding"/>
    <property type="evidence" value="ECO:0007669"/>
    <property type="project" value="InterPro"/>
</dbReference>
<keyword evidence="2" id="KW-0238">DNA-binding</keyword>
<evidence type="ECO:0000313" key="6">
    <source>
        <dbReference type="EMBL" id="CAD8884700.1"/>
    </source>
</evidence>
<evidence type="ECO:0000256" key="3">
    <source>
        <dbReference type="ARBA" id="ARBA00023242"/>
    </source>
</evidence>
<feature type="domain" description="HSF-type DNA-binding" evidence="4">
    <location>
        <begin position="39"/>
        <end position="123"/>
    </location>
</feature>
<name>A0A6U5FVJ6_9STRA</name>
<dbReference type="EMBL" id="HBFR01016303">
    <property type="protein sequence ID" value="CAD8884700.1"/>
    <property type="molecule type" value="Transcribed_RNA"/>
</dbReference>
<organism evidence="6">
    <name type="scientific">Corethron hystrix</name>
    <dbReference type="NCBI Taxonomy" id="216773"/>
    <lineage>
        <taxon>Eukaryota</taxon>
        <taxon>Sar</taxon>
        <taxon>Stramenopiles</taxon>
        <taxon>Ochrophyta</taxon>
        <taxon>Bacillariophyta</taxon>
        <taxon>Coscinodiscophyceae</taxon>
        <taxon>Corethrophycidae</taxon>
        <taxon>Corethrales</taxon>
        <taxon>Corethraceae</taxon>
        <taxon>Corethron</taxon>
    </lineage>
</organism>
<proteinExistence type="predicted"/>
<dbReference type="EMBL" id="HBFR01016281">
    <property type="protein sequence ID" value="CAD8884678.1"/>
    <property type="molecule type" value="Transcribed_RNA"/>
</dbReference>
<reference evidence="6" key="1">
    <citation type="submission" date="2021-01" db="EMBL/GenBank/DDBJ databases">
        <authorList>
            <person name="Corre E."/>
            <person name="Pelletier E."/>
            <person name="Niang G."/>
            <person name="Scheremetjew M."/>
            <person name="Finn R."/>
            <person name="Kale V."/>
            <person name="Holt S."/>
            <person name="Cochrane G."/>
            <person name="Meng A."/>
            <person name="Brown T."/>
            <person name="Cohen L."/>
        </authorList>
    </citation>
    <scope>NUCLEOTIDE SEQUENCE</scope>
    <source>
        <strain evidence="6">308</strain>
    </source>
</reference>
<gene>
    <name evidence="5" type="ORF">CHYS00102_LOCUS11875</name>
    <name evidence="6" type="ORF">CHYS00102_LOCUS11897</name>
</gene>
<dbReference type="FunFam" id="1.10.10.10:FF:000479">
    <property type="entry name" value="Predicted protein"/>
    <property type="match status" value="1"/>
</dbReference>
<dbReference type="PANTHER" id="PTHR10015:SF206">
    <property type="entry name" value="HSF-TYPE DNA-BINDING DOMAIN-CONTAINING PROTEIN"/>
    <property type="match status" value="1"/>
</dbReference>
<dbReference type="InterPro" id="IPR036388">
    <property type="entry name" value="WH-like_DNA-bd_sf"/>
</dbReference>
<evidence type="ECO:0000313" key="5">
    <source>
        <dbReference type="EMBL" id="CAD8884678.1"/>
    </source>
</evidence>
<evidence type="ECO:0000259" key="4">
    <source>
        <dbReference type="Pfam" id="PF00447"/>
    </source>
</evidence>
<dbReference type="SUPFAM" id="SSF46785">
    <property type="entry name" value="Winged helix' DNA-binding domain"/>
    <property type="match status" value="1"/>
</dbReference>
<dbReference type="Gene3D" id="1.10.10.10">
    <property type="entry name" value="Winged helix-like DNA-binding domain superfamily/Winged helix DNA-binding domain"/>
    <property type="match status" value="1"/>
</dbReference>
<evidence type="ECO:0000256" key="2">
    <source>
        <dbReference type="ARBA" id="ARBA00023125"/>
    </source>
</evidence>
<sequence length="324" mass="36783">MSSNISKRLTFIAGENSLQNDTAAVASACENKENSSARFPDKLHTILTDKKWNHIITFTGDGRSWKVLNKKLLETEILPIYFRTKKYISFTRNVVGWGFKREGKAHYYHKLFHRDRPEQCIDMIRISASKSALINKLELQESLGSASQSSTLEPGPGQLSARFAGINKNSCNQYDPRMLGGFPFTSAFPPLLSQTKYRFLGSYPSQDINPNITLPSISCNHHAINLSTTLMQQNKLGPSSLLPNGMYAHLTEHDLNSRVIEKHSNLHGDQQNPLNNNSLQYIANHHNLLPTRESYLNQVEFNSILQNGHISYSKFGRERNYQSW</sequence>
<dbReference type="Pfam" id="PF00447">
    <property type="entry name" value="HSF_DNA-bind"/>
    <property type="match status" value="1"/>
</dbReference>
<dbReference type="PANTHER" id="PTHR10015">
    <property type="entry name" value="HEAT SHOCK TRANSCRIPTION FACTOR"/>
    <property type="match status" value="1"/>
</dbReference>
<accession>A0A6U5FVJ6</accession>
<dbReference type="GO" id="GO:0003700">
    <property type="term" value="F:DNA-binding transcription factor activity"/>
    <property type="evidence" value="ECO:0007669"/>
    <property type="project" value="InterPro"/>
</dbReference>
<dbReference type="InterPro" id="IPR000232">
    <property type="entry name" value="HSF_DNA-bd"/>
</dbReference>
<evidence type="ECO:0000256" key="1">
    <source>
        <dbReference type="ARBA" id="ARBA00004123"/>
    </source>
</evidence>
<protein>
    <recommendedName>
        <fullName evidence="4">HSF-type DNA-binding domain-containing protein</fullName>
    </recommendedName>
</protein>
<keyword evidence="3" id="KW-0539">Nucleus</keyword>
<dbReference type="GO" id="GO:0005634">
    <property type="term" value="C:nucleus"/>
    <property type="evidence" value="ECO:0007669"/>
    <property type="project" value="UniProtKB-SubCell"/>
</dbReference>
<comment type="subcellular location">
    <subcellularLocation>
        <location evidence="1">Nucleus</location>
    </subcellularLocation>
</comment>